<keyword evidence="6 11" id="KW-0566">Pantothenate biosynthesis</keyword>
<name>A0A6H1P1B4_PRIMG</name>
<comment type="pathway">
    <text evidence="2 11">Cofactor biosynthesis; (R)-pantothenate biosynthesis; (R)-pantoate from 3-methyl-2-oxobutanoate: step 2/2.</text>
</comment>
<evidence type="ECO:0000256" key="10">
    <source>
        <dbReference type="ARBA" id="ARBA00048793"/>
    </source>
</evidence>
<evidence type="ECO:0000256" key="8">
    <source>
        <dbReference type="ARBA" id="ARBA00023002"/>
    </source>
</evidence>
<sequence length="300" mass="33815">MRVGIIGAGSIGLLFAAYISRVFEVTIYCRSTEQTSEINKNGIVLKKKGEQTISFVQALPITEWKGVEDITIIAVKQYHLYPIIEKINQLPVIPNNLLFLQNGMGHLKQLETIPFTNIYVGSVEHGALKENSYTVSHNGEGITNVAVFKGDTTLLSEFVFSAPIEFPLVLKEDYFQMLQNKLIVNAVINPLTAILQVKNGELINNQYYFHVLKNLFSEISTILNLKNAEVHQLQIIDICKNTSENRSSMLRDIEANKMTEVDAILGYILEEAQFKEMTAPQVENLYYLIKGKEVLKEAKS</sequence>
<dbReference type="GO" id="GO:0050661">
    <property type="term" value="F:NADP binding"/>
    <property type="evidence" value="ECO:0007669"/>
    <property type="project" value="TreeGrafter"/>
</dbReference>
<evidence type="ECO:0000259" key="12">
    <source>
        <dbReference type="Pfam" id="PF02558"/>
    </source>
</evidence>
<keyword evidence="8 11" id="KW-0560">Oxidoreductase</keyword>
<dbReference type="EMBL" id="CP051128">
    <property type="protein sequence ID" value="QIZ07349.1"/>
    <property type="molecule type" value="Genomic_DNA"/>
</dbReference>
<dbReference type="InterPro" id="IPR013752">
    <property type="entry name" value="KPA_reductase"/>
</dbReference>
<comment type="function">
    <text evidence="1 11">Catalyzes the NADPH-dependent reduction of ketopantoate into pantoic acid.</text>
</comment>
<reference evidence="14 15" key="2">
    <citation type="submission" date="2020-04" db="EMBL/GenBank/DDBJ databases">
        <authorList>
            <person name="Fomenkov A."/>
            <person name="Anton B.P."/>
            <person name="Roberts R.J."/>
        </authorList>
    </citation>
    <scope>NUCLEOTIDE SEQUENCE [LARGE SCALE GENOMIC DNA]</scope>
    <source>
        <strain evidence="14 15">S2</strain>
    </source>
</reference>
<dbReference type="Pfam" id="PF02558">
    <property type="entry name" value="ApbA"/>
    <property type="match status" value="1"/>
</dbReference>
<evidence type="ECO:0000256" key="9">
    <source>
        <dbReference type="ARBA" id="ARBA00032024"/>
    </source>
</evidence>
<protein>
    <recommendedName>
        <fullName evidence="5 11">2-dehydropantoate 2-reductase</fullName>
        <ecNumber evidence="4 11">1.1.1.169</ecNumber>
    </recommendedName>
    <alternativeName>
        <fullName evidence="9 11">Ketopantoate reductase</fullName>
    </alternativeName>
</protein>
<dbReference type="Pfam" id="PF08546">
    <property type="entry name" value="ApbA_C"/>
    <property type="match status" value="1"/>
</dbReference>
<evidence type="ECO:0000313" key="15">
    <source>
        <dbReference type="Proteomes" id="UP000501868"/>
    </source>
</evidence>
<comment type="similarity">
    <text evidence="3 11">Belongs to the ketopantoate reductase family.</text>
</comment>
<evidence type="ECO:0000259" key="13">
    <source>
        <dbReference type="Pfam" id="PF08546"/>
    </source>
</evidence>
<evidence type="ECO:0000256" key="4">
    <source>
        <dbReference type="ARBA" id="ARBA00013014"/>
    </source>
</evidence>
<evidence type="ECO:0000313" key="14">
    <source>
        <dbReference type="EMBL" id="QIZ07349.1"/>
    </source>
</evidence>
<feature type="domain" description="Ketopantoate reductase C-terminal" evidence="13">
    <location>
        <begin position="178"/>
        <end position="293"/>
    </location>
</feature>
<dbReference type="PANTHER" id="PTHR43765">
    <property type="entry name" value="2-DEHYDROPANTOATE 2-REDUCTASE-RELATED"/>
    <property type="match status" value="1"/>
</dbReference>
<dbReference type="Proteomes" id="UP000501868">
    <property type="component" value="Chromosome"/>
</dbReference>
<dbReference type="InterPro" id="IPR036291">
    <property type="entry name" value="NAD(P)-bd_dom_sf"/>
</dbReference>
<accession>A0A6H1P1B4</accession>
<evidence type="ECO:0000256" key="2">
    <source>
        <dbReference type="ARBA" id="ARBA00004994"/>
    </source>
</evidence>
<evidence type="ECO:0000256" key="6">
    <source>
        <dbReference type="ARBA" id="ARBA00022655"/>
    </source>
</evidence>
<dbReference type="AlphaFoldDB" id="A0A6H1P1B4"/>
<dbReference type="InterPro" id="IPR013328">
    <property type="entry name" value="6PGD_dom2"/>
</dbReference>
<evidence type="ECO:0000256" key="5">
    <source>
        <dbReference type="ARBA" id="ARBA00019465"/>
    </source>
</evidence>
<dbReference type="PANTHER" id="PTHR43765:SF2">
    <property type="entry name" value="2-DEHYDROPANTOATE 2-REDUCTASE"/>
    <property type="match status" value="1"/>
</dbReference>
<dbReference type="InterPro" id="IPR013332">
    <property type="entry name" value="KPR_N"/>
</dbReference>
<dbReference type="Gene3D" id="1.10.1040.10">
    <property type="entry name" value="N-(1-d-carboxylethyl)-l-norvaline Dehydrogenase, domain 2"/>
    <property type="match status" value="1"/>
</dbReference>
<gene>
    <name evidence="14" type="ORF">HFZ78_12015</name>
</gene>
<evidence type="ECO:0000256" key="7">
    <source>
        <dbReference type="ARBA" id="ARBA00022857"/>
    </source>
</evidence>
<evidence type="ECO:0000256" key="3">
    <source>
        <dbReference type="ARBA" id="ARBA00007870"/>
    </source>
</evidence>
<dbReference type="SUPFAM" id="SSF51735">
    <property type="entry name" value="NAD(P)-binding Rossmann-fold domains"/>
    <property type="match status" value="1"/>
</dbReference>
<dbReference type="GO" id="GO:0015940">
    <property type="term" value="P:pantothenate biosynthetic process"/>
    <property type="evidence" value="ECO:0007669"/>
    <property type="project" value="UniProtKB-UniPathway"/>
</dbReference>
<feature type="domain" description="Ketopantoate reductase N-terminal" evidence="12">
    <location>
        <begin position="3"/>
        <end position="148"/>
    </location>
</feature>
<dbReference type="NCBIfam" id="NF005093">
    <property type="entry name" value="PRK06522.2-4"/>
    <property type="match status" value="1"/>
</dbReference>
<dbReference type="SUPFAM" id="SSF48179">
    <property type="entry name" value="6-phosphogluconate dehydrogenase C-terminal domain-like"/>
    <property type="match status" value="1"/>
</dbReference>
<dbReference type="NCBIfam" id="TIGR00745">
    <property type="entry name" value="apbA_panE"/>
    <property type="match status" value="1"/>
</dbReference>
<dbReference type="GO" id="GO:0005737">
    <property type="term" value="C:cytoplasm"/>
    <property type="evidence" value="ECO:0007669"/>
    <property type="project" value="TreeGrafter"/>
</dbReference>
<evidence type="ECO:0000256" key="1">
    <source>
        <dbReference type="ARBA" id="ARBA00002919"/>
    </source>
</evidence>
<evidence type="ECO:0000256" key="11">
    <source>
        <dbReference type="RuleBase" id="RU362068"/>
    </source>
</evidence>
<dbReference type="InterPro" id="IPR008927">
    <property type="entry name" value="6-PGluconate_DH-like_C_sf"/>
</dbReference>
<comment type="catalytic activity">
    <reaction evidence="10 11">
        <text>(R)-pantoate + NADP(+) = 2-dehydropantoate + NADPH + H(+)</text>
        <dbReference type="Rhea" id="RHEA:16233"/>
        <dbReference type="ChEBI" id="CHEBI:11561"/>
        <dbReference type="ChEBI" id="CHEBI:15378"/>
        <dbReference type="ChEBI" id="CHEBI:15980"/>
        <dbReference type="ChEBI" id="CHEBI:57783"/>
        <dbReference type="ChEBI" id="CHEBI:58349"/>
        <dbReference type="EC" id="1.1.1.169"/>
    </reaction>
</comment>
<dbReference type="InterPro" id="IPR003710">
    <property type="entry name" value="ApbA"/>
</dbReference>
<keyword evidence="7 11" id="KW-0521">NADP</keyword>
<reference evidence="14 15" key="1">
    <citation type="submission" date="2020-04" db="EMBL/GenBank/DDBJ databases">
        <title>Genome-Wide Identification of 5-Methylcytosine Sites in Bacterial Genomes By High-Throughput Sequencing of MspJI Restriction Fragments.</title>
        <authorList>
            <person name="Wu V."/>
        </authorList>
    </citation>
    <scope>NUCLEOTIDE SEQUENCE [LARGE SCALE GENOMIC DNA]</scope>
    <source>
        <strain evidence="14 15">S2</strain>
    </source>
</reference>
<dbReference type="EC" id="1.1.1.169" evidence="4 11"/>
<organism evidence="14 15">
    <name type="scientific">Priestia megaterium</name>
    <name type="common">Bacillus megaterium</name>
    <dbReference type="NCBI Taxonomy" id="1404"/>
    <lineage>
        <taxon>Bacteria</taxon>
        <taxon>Bacillati</taxon>
        <taxon>Bacillota</taxon>
        <taxon>Bacilli</taxon>
        <taxon>Bacillales</taxon>
        <taxon>Bacillaceae</taxon>
        <taxon>Priestia</taxon>
    </lineage>
</organism>
<proteinExistence type="inferred from homology"/>
<dbReference type="UniPathway" id="UPA00028">
    <property type="reaction ID" value="UER00004"/>
</dbReference>
<dbReference type="GO" id="GO:0008677">
    <property type="term" value="F:2-dehydropantoate 2-reductase activity"/>
    <property type="evidence" value="ECO:0007669"/>
    <property type="project" value="UniProtKB-EC"/>
</dbReference>
<dbReference type="InterPro" id="IPR050838">
    <property type="entry name" value="Ketopantoate_reductase"/>
</dbReference>
<dbReference type="Gene3D" id="3.40.50.720">
    <property type="entry name" value="NAD(P)-binding Rossmann-like Domain"/>
    <property type="match status" value="1"/>
</dbReference>